<dbReference type="InterPro" id="IPR000086">
    <property type="entry name" value="NUDIX_hydrolase_dom"/>
</dbReference>
<dbReference type="SUPFAM" id="SSF55811">
    <property type="entry name" value="Nudix"/>
    <property type="match status" value="1"/>
</dbReference>
<evidence type="ECO:0000256" key="3">
    <source>
        <dbReference type="ARBA" id="ARBA00022723"/>
    </source>
</evidence>
<reference evidence="9" key="1">
    <citation type="submission" date="2017-12" db="EMBL/GenBank/DDBJ databases">
        <title>Genomic analysis of Paracoccus sp. CBA4604.</title>
        <authorList>
            <person name="Roh S.W."/>
            <person name="Kim J.Y."/>
            <person name="Kim J.S."/>
        </authorList>
    </citation>
    <scope>NUCLEOTIDE SEQUENCE [LARGE SCALE GENOMIC DNA]</scope>
    <source>
        <strain evidence="9">CBA4604</strain>
    </source>
</reference>
<keyword evidence="6" id="KW-0464">Manganese</keyword>
<dbReference type="InterPro" id="IPR039121">
    <property type="entry name" value="NUDT19"/>
</dbReference>
<comment type="cofactor">
    <cofactor evidence="1">
        <name>Mn(2+)</name>
        <dbReference type="ChEBI" id="CHEBI:29035"/>
    </cofactor>
</comment>
<keyword evidence="3" id="KW-0479">Metal-binding</keyword>
<name>A0A2K9MLS1_9RHOB</name>
<evidence type="ECO:0000313" key="9">
    <source>
        <dbReference type="Proteomes" id="UP000234882"/>
    </source>
</evidence>
<keyword evidence="4" id="KW-0378">Hydrolase</keyword>
<evidence type="ECO:0000256" key="5">
    <source>
        <dbReference type="ARBA" id="ARBA00022842"/>
    </source>
</evidence>
<dbReference type="OrthoDB" id="9805905at2"/>
<dbReference type="PANTHER" id="PTHR12318">
    <property type="entry name" value="TESTOSTERONE-REGULATED PROTEIN RP2"/>
    <property type="match status" value="1"/>
</dbReference>
<evidence type="ECO:0000256" key="2">
    <source>
        <dbReference type="ARBA" id="ARBA00001946"/>
    </source>
</evidence>
<dbReference type="Proteomes" id="UP000234882">
    <property type="component" value="Chromosome"/>
</dbReference>
<dbReference type="CDD" id="cd18870">
    <property type="entry name" value="NUDIX_AcylCoAdiphos_Nudt19"/>
    <property type="match status" value="1"/>
</dbReference>
<feature type="domain" description="Nudix hydrolase" evidence="7">
    <location>
        <begin position="12"/>
        <end position="199"/>
    </location>
</feature>
<evidence type="ECO:0000259" key="7">
    <source>
        <dbReference type="PROSITE" id="PS51462"/>
    </source>
</evidence>
<dbReference type="EMBL" id="CP025583">
    <property type="protein sequence ID" value="AUM75555.1"/>
    <property type="molecule type" value="Genomic_DNA"/>
</dbReference>
<dbReference type="InterPro" id="IPR015797">
    <property type="entry name" value="NUDIX_hydrolase-like_dom_sf"/>
</dbReference>
<dbReference type="PROSITE" id="PS51462">
    <property type="entry name" value="NUDIX"/>
    <property type="match status" value="1"/>
</dbReference>
<gene>
    <name evidence="8" type="ORF">CYR75_05815</name>
</gene>
<comment type="cofactor">
    <cofactor evidence="2">
        <name>Mg(2+)</name>
        <dbReference type="ChEBI" id="CHEBI:18420"/>
    </cofactor>
</comment>
<accession>A0A2K9MLS1</accession>
<evidence type="ECO:0000256" key="6">
    <source>
        <dbReference type="ARBA" id="ARBA00023211"/>
    </source>
</evidence>
<evidence type="ECO:0000256" key="1">
    <source>
        <dbReference type="ARBA" id="ARBA00001936"/>
    </source>
</evidence>
<dbReference type="GO" id="GO:0046872">
    <property type="term" value="F:metal ion binding"/>
    <property type="evidence" value="ECO:0007669"/>
    <property type="project" value="UniProtKB-KW"/>
</dbReference>
<keyword evidence="5" id="KW-0460">Magnesium</keyword>
<dbReference type="KEGG" id="paru:CYR75_05815"/>
<dbReference type="PANTHER" id="PTHR12318:SF0">
    <property type="entry name" value="ACYL-COENZYME A DIPHOSPHATASE NUDT19"/>
    <property type="match status" value="1"/>
</dbReference>
<protein>
    <submittedName>
        <fullName evidence="8">DNA mismatch repair protein MutT</fullName>
    </submittedName>
</protein>
<keyword evidence="9" id="KW-1185">Reference proteome</keyword>
<sequence length="235" mass="25079">MQVTPGEPDRSALRDASTVVLVRRDADQPAVLMGMRGAKAAFMPSKYVFPGGAVDPEDREVSLAGGISDLTQARLTLEPRTDSASSPAQLVAAGLRELAEETGLLIGRPGRSEVVGYAEAGLMPDASALHYVFRAITPPGRPRRFDARFFMADAATVACDLDDFSRACDELSHLHWVPMSRARALQLPFITEVVLAECAAMVAAAQGGPLMPPPSVPFFDNRDARSRFIQLGAGA</sequence>
<dbReference type="GO" id="GO:0016818">
    <property type="term" value="F:hydrolase activity, acting on acid anhydrides, in phosphorus-containing anhydrides"/>
    <property type="evidence" value="ECO:0007669"/>
    <property type="project" value="InterPro"/>
</dbReference>
<evidence type="ECO:0000313" key="8">
    <source>
        <dbReference type="EMBL" id="AUM75555.1"/>
    </source>
</evidence>
<evidence type="ECO:0000256" key="4">
    <source>
        <dbReference type="ARBA" id="ARBA00022801"/>
    </source>
</evidence>
<organism evidence="8 9">
    <name type="scientific">Paracoccus jeotgali</name>
    <dbReference type="NCBI Taxonomy" id="2065379"/>
    <lineage>
        <taxon>Bacteria</taxon>
        <taxon>Pseudomonadati</taxon>
        <taxon>Pseudomonadota</taxon>
        <taxon>Alphaproteobacteria</taxon>
        <taxon>Rhodobacterales</taxon>
        <taxon>Paracoccaceae</taxon>
        <taxon>Paracoccus</taxon>
    </lineage>
</organism>
<dbReference type="AlphaFoldDB" id="A0A2K9MLS1"/>
<proteinExistence type="predicted"/>
<dbReference type="Gene3D" id="3.90.79.10">
    <property type="entry name" value="Nucleoside Triphosphate Pyrophosphohydrolase"/>
    <property type="match status" value="2"/>
</dbReference>